<organism evidence="2 3">
    <name type="scientific">Nelumbo nucifera</name>
    <name type="common">Sacred lotus</name>
    <dbReference type="NCBI Taxonomy" id="4432"/>
    <lineage>
        <taxon>Eukaryota</taxon>
        <taxon>Viridiplantae</taxon>
        <taxon>Streptophyta</taxon>
        <taxon>Embryophyta</taxon>
        <taxon>Tracheophyta</taxon>
        <taxon>Spermatophyta</taxon>
        <taxon>Magnoliopsida</taxon>
        <taxon>Proteales</taxon>
        <taxon>Nelumbonaceae</taxon>
        <taxon>Nelumbo</taxon>
    </lineage>
</organism>
<dbReference type="AlphaFoldDB" id="A0A822YK27"/>
<name>A0A822YK27_NELNU</name>
<protein>
    <submittedName>
        <fullName evidence="2">Uncharacterized protein</fullName>
    </submittedName>
</protein>
<proteinExistence type="predicted"/>
<keyword evidence="3" id="KW-1185">Reference proteome</keyword>
<feature type="compositionally biased region" description="Basic and acidic residues" evidence="1">
    <location>
        <begin position="60"/>
        <end position="80"/>
    </location>
</feature>
<sequence>MTDMPLEIGAVNPKSNVSEQEPMGEGKKPEFNGDQSSTKISNDDTKRPREGSESEEEDEISKKQKIEKLVEEECLDKLQQNEEEEEVKEAEKEEEKKTEPVSVGPKNFSSSEEIFNYFYKFLHCWPPNVNVNQVFFLLNFRLWILWSFRFPYQFYHFISASIRNQSSQSTTYEYLNECILF</sequence>
<evidence type="ECO:0000313" key="3">
    <source>
        <dbReference type="Proteomes" id="UP000607653"/>
    </source>
</evidence>
<reference evidence="2 3" key="1">
    <citation type="journal article" date="2020" name="Mol. Biol. Evol.">
        <title>Distinct Expression and Methylation Patterns for Genes with Different Fates following a Single Whole-Genome Duplication in Flowering Plants.</title>
        <authorList>
            <person name="Shi T."/>
            <person name="Rahmani R.S."/>
            <person name="Gugger P.F."/>
            <person name="Wang M."/>
            <person name="Li H."/>
            <person name="Zhang Y."/>
            <person name="Li Z."/>
            <person name="Wang Q."/>
            <person name="Van de Peer Y."/>
            <person name="Marchal K."/>
            <person name="Chen J."/>
        </authorList>
    </citation>
    <scope>NUCLEOTIDE SEQUENCE [LARGE SCALE GENOMIC DNA]</scope>
    <source>
        <tissue evidence="2">Leaf</tissue>
    </source>
</reference>
<feature type="compositionally biased region" description="Basic and acidic residues" evidence="1">
    <location>
        <begin position="89"/>
        <end position="99"/>
    </location>
</feature>
<feature type="region of interest" description="Disordered" evidence="1">
    <location>
        <begin position="1"/>
        <end position="104"/>
    </location>
</feature>
<gene>
    <name evidence="2" type="ORF">HUJ06_010117</name>
</gene>
<dbReference type="EMBL" id="DUZY01000003">
    <property type="protein sequence ID" value="DAD31266.1"/>
    <property type="molecule type" value="Genomic_DNA"/>
</dbReference>
<accession>A0A822YK27</accession>
<feature type="compositionally biased region" description="Basic and acidic residues" evidence="1">
    <location>
        <begin position="41"/>
        <end position="52"/>
    </location>
</feature>
<dbReference type="Proteomes" id="UP000607653">
    <property type="component" value="Unassembled WGS sequence"/>
</dbReference>
<comment type="caution">
    <text evidence="2">The sequence shown here is derived from an EMBL/GenBank/DDBJ whole genome shotgun (WGS) entry which is preliminary data.</text>
</comment>
<evidence type="ECO:0000313" key="2">
    <source>
        <dbReference type="EMBL" id="DAD31266.1"/>
    </source>
</evidence>
<evidence type="ECO:0000256" key="1">
    <source>
        <dbReference type="SAM" id="MobiDB-lite"/>
    </source>
</evidence>